<keyword evidence="3" id="KW-0547">Nucleotide-binding</keyword>
<accession>A0ABR0T2K7</accession>
<evidence type="ECO:0000256" key="1">
    <source>
        <dbReference type="ARBA" id="ARBA00005594"/>
    </source>
</evidence>
<organism evidence="10 11">
    <name type="scientific">Cladobotryum mycophilum</name>
    <dbReference type="NCBI Taxonomy" id="491253"/>
    <lineage>
        <taxon>Eukaryota</taxon>
        <taxon>Fungi</taxon>
        <taxon>Dikarya</taxon>
        <taxon>Ascomycota</taxon>
        <taxon>Pezizomycotina</taxon>
        <taxon>Sordariomycetes</taxon>
        <taxon>Hypocreomycetidae</taxon>
        <taxon>Hypocreales</taxon>
        <taxon>Hypocreaceae</taxon>
        <taxon>Cladobotryum</taxon>
    </lineage>
</organism>
<keyword evidence="11" id="KW-1185">Reference proteome</keyword>
<feature type="domain" description="Methionyl/Leucyl tRNA synthetase" evidence="9">
    <location>
        <begin position="8"/>
        <end position="147"/>
    </location>
</feature>
<dbReference type="SUPFAM" id="SSF52374">
    <property type="entry name" value="Nucleotidylyl transferase"/>
    <property type="match status" value="1"/>
</dbReference>
<evidence type="ECO:0000313" key="10">
    <source>
        <dbReference type="EMBL" id="KAK5998628.1"/>
    </source>
</evidence>
<dbReference type="InterPro" id="IPR029038">
    <property type="entry name" value="MetRS_Zn"/>
</dbReference>
<keyword evidence="6" id="KW-0030">Aminoacyl-tRNA synthetase</keyword>
<dbReference type="EMBL" id="JAVFKD010000001">
    <property type="protein sequence ID" value="KAK5998628.1"/>
    <property type="molecule type" value="Genomic_DNA"/>
</dbReference>
<gene>
    <name evidence="10" type="ORF">PT974_01009</name>
</gene>
<sequence>MCCRKKNILITSALPYVNNVPHLGNLIGSVLSADVFARYSRTRGYQTVYVCETKALEEGIDPPTLCAKYHTIHHDIYDWFRIGFDTPDQTPTEHHTAIESSQPFYTIEPHNTFLADRFVEGECSICHDPCARGDQCDACGASLDPLEPDREEGSDSHARDMGIDADI</sequence>
<dbReference type="Proteomes" id="UP001338125">
    <property type="component" value="Unassembled WGS sequence"/>
</dbReference>
<comment type="catalytic activity">
    <reaction evidence="7">
        <text>tRNA(Met) + L-methionine + ATP = L-methionyl-tRNA(Met) + AMP + diphosphate</text>
        <dbReference type="Rhea" id="RHEA:13481"/>
        <dbReference type="Rhea" id="RHEA-COMP:9667"/>
        <dbReference type="Rhea" id="RHEA-COMP:9698"/>
        <dbReference type="ChEBI" id="CHEBI:30616"/>
        <dbReference type="ChEBI" id="CHEBI:33019"/>
        <dbReference type="ChEBI" id="CHEBI:57844"/>
        <dbReference type="ChEBI" id="CHEBI:78442"/>
        <dbReference type="ChEBI" id="CHEBI:78530"/>
        <dbReference type="ChEBI" id="CHEBI:456215"/>
        <dbReference type="EC" id="6.1.1.10"/>
    </reaction>
</comment>
<dbReference type="PROSITE" id="PS00178">
    <property type="entry name" value="AA_TRNA_LIGASE_I"/>
    <property type="match status" value="1"/>
</dbReference>
<dbReference type="InterPro" id="IPR023458">
    <property type="entry name" value="Met-tRNA_ligase_1"/>
</dbReference>
<proteinExistence type="inferred from homology"/>
<dbReference type="PANTHER" id="PTHR45765">
    <property type="entry name" value="METHIONINE--TRNA LIGASE"/>
    <property type="match status" value="1"/>
</dbReference>
<dbReference type="SUPFAM" id="SSF57770">
    <property type="entry name" value="Methionyl-tRNA synthetase (MetRS), Zn-domain"/>
    <property type="match status" value="1"/>
</dbReference>
<evidence type="ECO:0000256" key="7">
    <source>
        <dbReference type="ARBA" id="ARBA00047364"/>
    </source>
</evidence>
<keyword evidence="4" id="KW-0067">ATP-binding</keyword>
<evidence type="ECO:0000259" key="9">
    <source>
        <dbReference type="Pfam" id="PF09334"/>
    </source>
</evidence>
<evidence type="ECO:0000256" key="3">
    <source>
        <dbReference type="ARBA" id="ARBA00022741"/>
    </source>
</evidence>
<comment type="caution">
    <text evidence="10">The sequence shown here is derived from an EMBL/GenBank/DDBJ whole genome shotgun (WGS) entry which is preliminary data.</text>
</comment>
<dbReference type="InterPro" id="IPR014729">
    <property type="entry name" value="Rossmann-like_a/b/a_fold"/>
</dbReference>
<evidence type="ECO:0000256" key="5">
    <source>
        <dbReference type="ARBA" id="ARBA00022917"/>
    </source>
</evidence>
<evidence type="ECO:0000256" key="8">
    <source>
        <dbReference type="SAM" id="MobiDB-lite"/>
    </source>
</evidence>
<feature type="region of interest" description="Disordered" evidence="8">
    <location>
        <begin position="145"/>
        <end position="167"/>
    </location>
</feature>
<evidence type="ECO:0000256" key="2">
    <source>
        <dbReference type="ARBA" id="ARBA00022598"/>
    </source>
</evidence>
<evidence type="ECO:0000256" key="6">
    <source>
        <dbReference type="ARBA" id="ARBA00023146"/>
    </source>
</evidence>
<keyword evidence="2" id="KW-0436">Ligase</keyword>
<name>A0ABR0T2K7_9HYPO</name>
<dbReference type="PANTHER" id="PTHR45765:SF1">
    <property type="entry name" value="METHIONINE--TRNA LIGASE, CYTOPLASMIC"/>
    <property type="match status" value="1"/>
</dbReference>
<comment type="similarity">
    <text evidence="1">Belongs to the class-I aminoacyl-tRNA synthetase family.</text>
</comment>
<keyword evidence="5" id="KW-0648">Protein biosynthesis</keyword>
<dbReference type="Gene3D" id="2.20.28.20">
    <property type="entry name" value="Methionyl-tRNA synthetase, Zn-domain"/>
    <property type="match status" value="1"/>
</dbReference>
<dbReference type="InterPro" id="IPR001412">
    <property type="entry name" value="aa-tRNA-synth_I_CS"/>
</dbReference>
<dbReference type="Gene3D" id="3.40.50.620">
    <property type="entry name" value="HUPs"/>
    <property type="match status" value="1"/>
</dbReference>
<reference evidence="10 11" key="1">
    <citation type="submission" date="2024-01" db="EMBL/GenBank/DDBJ databases">
        <title>Complete genome of Cladobotryum mycophilum ATHUM6906.</title>
        <authorList>
            <person name="Christinaki A.C."/>
            <person name="Myridakis A.I."/>
            <person name="Kouvelis V.N."/>
        </authorList>
    </citation>
    <scope>NUCLEOTIDE SEQUENCE [LARGE SCALE GENOMIC DNA]</scope>
    <source>
        <strain evidence="10 11">ATHUM6906</strain>
    </source>
</reference>
<feature type="compositionally biased region" description="Basic and acidic residues" evidence="8">
    <location>
        <begin position="147"/>
        <end position="167"/>
    </location>
</feature>
<protein>
    <submittedName>
        <fullName evidence="10">Methionyl-tRNA synthetase</fullName>
    </submittedName>
</protein>
<evidence type="ECO:0000313" key="11">
    <source>
        <dbReference type="Proteomes" id="UP001338125"/>
    </source>
</evidence>
<evidence type="ECO:0000256" key="4">
    <source>
        <dbReference type="ARBA" id="ARBA00022840"/>
    </source>
</evidence>
<dbReference type="InterPro" id="IPR015413">
    <property type="entry name" value="Methionyl/Leucyl_tRNA_Synth"/>
</dbReference>
<dbReference type="Pfam" id="PF09334">
    <property type="entry name" value="tRNA-synt_1g"/>
    <property type="match status" value="1"/>
</dbReference>